<accession>A0A2S9YVS4</accession>
<reference evidence="1 2" key="1">
    <citation type="submission" date="2018-03" db="EMBL/GenBank/DDBJ databases">
        <title>Draft Genome Sequences of the Obligatory Marine Myxobacteria Enhygromyxa salina SWB007.</title>
        <authorList>
            <person name="Poehlein A."/>
            <person name="Moghaddam J.A."/>
            <person name="Harms H."/>
            <person name="Alanjari M."/>
            <person name="Koenig G.M."/>
            <person name="Daniel R."/>
            <person name="Schaeberle T.F."/>
        </authorList>
    </citation>
    <scope>NUCLEOTIDE SEQUENCE [LARGE SCALE GENOMIC DNA]</scope>
    <source>
        <strain evidence="1 2">SWB007</strain>
    </source>
</reference>
<dbReference type="SUPFAM" id="SSF52540">
    <property type="entry name" value="P-loop containing nucleoside triphosphate hydrolases"/>
    <property type="match status" value="1"/>
</dbReference>
<protein>
    <submittedName>
        <fullName evidence="1">Archaeal ATPase</fullName>
    </submittedName>
</protein>
<dbReference type="PANTHER" id="PTHR34301:SF8">
    <property type="entry name" value="ATPASE DOMAIN-CONTAINING PROTEIN"/>
    <property type="match status" value="1"/>
</dbReference>
<evidence type="ECO:0000313" key="1">
    <source>
        <dbReference type="EMBL" id="PRQ09211.1"/>
    </source>
</evidence>
<name>A0A2S9YVS4_9BACT</name>
<dbReference type="InterPro" id="IPR027417">
    <property type="entry name" value="P-loop_NTPase"/>
</dbReference>
<sequence length="412" mass="46329">MPSKPKLERSLPSDVGNWVHGDRFWGREPELAELTELIRDGANIAIAAPRRIGKTSIMRELARRLEGEFVAVHVDLQGAAGPEDLVVELALASREHRELHKRALDVFRNALGDVTQLQARELAVQIRSTMTDWQSKANRLLDEFVANTPPVVVYFDELAILVNRLLKGHDYRVTPARVAAVDQLMSWLRAASIRHTRQIRFVIASSIGLAPVLSQAKLSATLNTFTRFHLPPWDRETASGALSALANHARIGWAEGASDAVLDRLGIHVPHHVQVFWRSLREDARQRKVFYVTRADVERVYQTHLLGSHGHLELAHYEERLSTSLGSELAELAVDLLSETAIVGALSIPSARALASESEPQALRDVIHVLIHDGYLQLERDDYVFANKLLQDWWRARHRLTHRPLAQRGTHG</sequence>
<comment type="caution">
    <text evidence="1">The sequence shown here is derived from an EMBL/GenBank/DDBJ whole genome shotgun (WGS) entry which is preliminary data.</text>
</comment>
<organism evidence="1 2">
    <name type="scientific">Enhygromyxa salina</name>
    <dbReference type="NCBI Taxonomy" id="215803"/>
    <lineage>
        <taxon>Bacteria</taxon>
        <taxon>Pseudomonadati</taxon>
        <taxon>Myxococcota</taxon>
        <taxon>Polyangia</taxon>
        <taxon>Nannocystales</taxon>
        <taxon>Nannocystaceae</taxon>
        <taxon>Enhygromyxa</taxon>
    </lineage>
</organism>
<dbReference type="EMBL" id="PVNL01000030">
    <property type="protein sequence ID" value="PRQ09211.1"/>
    <property type="molecule type" value="Genomic_DNA"/>
</dbReference>
<dbReference type="Gene3D" id="3.40.50.300">
    <property type="entry name" value="P-loop containing nucleotide triphosphate hydrolases"/>
    <property type="match status" value="1"/>
</dbReference>
<dbReference type="PANTHER" id="PTHR34301">
    <property type="entry name" value="DNA-BINDING PROTEIN-RELATED"/>
    <property type="match status" value="1"/>
</dbReference>
<gene>
    <name evidence="1" type="ORF">ENSA7_12010</name>
</gene>
<dbReference type="AlphaFoldDB" id="A0A2S9YVS4"/>
<dbReference type="Proteomes" id="UP000238823">
    <property type="component" value="Unassembled WGS sequence"/>
</dbReference>
<evidence type="ECO:0000313" key="2">
    <source>
        <dbReference type="Proteomes" id="UP000238823"/>
    </source>
</evidence>
<proteinExistence type="predicted"/>